<dbReference type="FunFam" id="3.40.30.10:FF:000010">
    <property type="entry name" value="Glutathione peroxidase"/>
    <property type="match status" value="1"/>
</dbReference>
<dbReference type="InterPro" id="IPR029760">
    <property type="entry name" value="GPX_CS"/>
</dbReference>
<dbReference type="CDD" id="cd00340">
    <property type="entry name" value="GSH_Peroxidase"/>
    <property type="match status" value="1"/>
</dbReference>
<accession>A0A520MJR8</accession>
<comment type="similarity">
    <text evidence="1 5">Belongs to the glutathione peroxidase family.</text>
</comment>
<name>A0A520MJR8_9GAMM</name>
<protein>
    <recommendedName>
        <fullName evidence="5">Glutathione peroxidase</fullName>
    </recommendedName>
</protein>
<gene>
    <name evidence="6" type="ORF">EVA96_01470</name>
</gene>
<comment type="caution">
    <text evidence="6">The sequence shown here is derived from an EMBL/GenBank/DDBJ whole genome shotgun (WGS) entry which is preliminary data.</text>
</comment>
<dbReference type="InterPro" id="IPR000889">
    <property type="entry name" value="Glutathione_peroxidase"/>
</dbReference>
<dbReference type="PANTHER" id="PTHR11592:SF78">
    <property type="entry name" value="GLUTATHIONE PEROXIDASE"/>
    <property type="match status" value="1"/>
</dbReference>
<dbReference type="Pfam" id="PF00255">
    <property type="entry name" value="GSHPx"/>
    <property type="match status" value="1"/>
</dbReference>
<evidence type="ECO:0000256" key="1">
    <source>
        <dbReference type="ARBA" id="ARBA00006926"/>
    </source>
</evidence>
<organism evidence="6 7">
    <name type="scientific">SAR86 cluster bacterium</name>
    <dbReference type="NCBI Taxonomy" id="2030880"/>
    <lineage>
        <taxon>Bacteria</taxon>
        <taxon>Pseudomonadati</taxon>
        <taxon>Pseudomonadota</taxon>
        <taxon>Gammaproteobacteria</taxon>
        <taxon>SAR86 cluster</taxon>
    </lineage>
</organism>
<feature type="active site" evidence="4">
    <location>
        <position position="38"/>
    </location>
</feature>
<dbReference type="EMBL" id="SHBI01000004">
    <property type="protein sequence ID" value="RZO21421.1"/>
    <property type="molecule type" value="Genomic_DNA"/>
</dbReference>
<dbReference type="Gene3D" id="3.40.30.10">
    <property type="entry name" value="Glutaredoxin"/>
    <property type="match status" value="1"/>
</dbReference>
<evidence type="ECO:0000313" key="6">
    <source>
        <dbReference type="EMBL" id="RZO21421.1"/>
    </source>
</evidence>
<evidence type="ECO:0000256" key="2">
    <source>
        <dbReference type="ARBA" id="ARBA00022559"/>
    </source>
</evidence>
<dbReference type="PANTHER" id="PTHR11592">
    <property type="entry name" value="GLUTATHIONE PEROXIDASE"/>
    <property type="match status" value="1"/>
</dbReference>
<dbReference type="PROSITE" id="PS00763">
    <property type="entry name" value="GLUTATHIONE_PEROXID_2"/>
    <property type="match status" value="1"/>
</dbReference>
<keyword evidence="3 5" id="KW-0560">Oxidoreductase</keyword>
<sequence length="162" mass="18559">MNKDSIYDFVVKDSKMQDVPISSFKQKVLLVVNVASECGFTYQYKGLQDLYEKHKENGLEVLGFPCNQFRGQESGTNEEIQLFCSEKYDVSFNIFNKIDVNGDNAEPFYDFLKKERPGILGTKNIKWNFSKFLVNKNGEVVNRYGPSTKPEDIESDIIALLS</sequence>
<dbReference type="PRINTS" id="PR01011">
    <property type="entry name" value="GLUTPROXDASE"/>
</dbReference>
<dbReference type="GO" id="GO:0004601">
    <property type="term" value="F:peroxidase activity"/>
    <property type="evidence" value="ECO:0007669"/>
    <property type="project" value="UniProtKB-KW"/>
</dbReference>
<dbReference type="Proteomes" id="UP000315782">
    <property type="component" value="Unassembled WGS sequence"/>
</dbReference>
<evidence type="ECO:0000256" key="5">
    <source>
        <dbReference type="RuleBase" id="RU000499"/>
    </source>
</evidence>
<dbReference type="AlphaFoldDB" id="A0A520MJR8"/>
<dbReference type="PROSITE" id="PS51355">
    <property type="entry name" value="GLUTATHIONE_PEROXID_3"/>
    <property type="match status" value="1"/>
</dbReference>
<proteinExistence type="inferred from homology"/>
<evidence type="ECO:0000256" key="4">
    <source>
        <dbReference type="PIRSR" id="PIRSR000303-1"/>
    </source>
</evidence>
<evidence type="ECO:0000256" key="3">
    <source>
        <dbReference type="ARBA" id="ARBA00023002"/>
    </source>
</evidence>
<dbReference type="PIRSF" id="PIRSF000303">
    <property type="entry name" value="Glutathion_perox"/>
    <property type="match status" value="1"/>
</dbReference>
<evidence type="ECO:0000313" key="7">
    <source>
        <dbReference type="Proteomes" id="UP000315782"/>
    </source>
</evidence>
<dbReference type="GO" id="GO:0034599">
    <property type="term" value="P:cellular response to oxidative stress"/>
    <property type="evidence" value="ECO:0007669"/>
    <property type="project" value="TreeGrafter"/>
</dbReference>
<dbReference type="InterPro" id="IPR036249">
    <property type="entry name" value="Thioredoxin-like_sf"/>
</dbReference>
<keyword evidence="2 5" id="KW-0575">Peroxidase</keyword>
<dbReference type="SUPFAM" id="SSF52833">
    <property type="entry name" value="Thioredoxin-like"/>
    <property type="match status" value="1"/>
</dbReference>
<reference evidence="6 7" key="1">
    <citation type="submission" date="2019-02" db="EMBL/GenBank/DDBJ databases">
        <title>Prokaryotic population dynamics and viral predation in marine succession experiment using metagenomics: the confinement effect.</title>
        <authorList>
            <person name="Haro-Moreno J.M."/>
            <person name="Rodriguez-Valera F."/>
            <person name="Lopez-Perez M."/>
        </authorList>
    </citation>
    <scope>NUCLEOTIDE SEQUENCE [LARGE SCALE GENOMIC DNA]</scope>
    <source>
        <strain evidence="6">MED-G163</strain>
    </source>
</reference>